<name>U4LPL1_PYROM</name>
<accession>U4LPL1</accession>
<evidence type="ECO:0000313" key="1">
    <source>
        <dbReference type="EMBL" id="CCX16630.1"/>
    </source>
</evidence>
<proteinExistence type="predicted"/>
<gene>
    <name evidence="1" type="ORF">PCON_03329</name>
</gene>
<protein>
    <submittedName>
        <fullName evidence="1">Uncharacterized protein</fullName>
    </submittedName>
</protein>
<dbReference type="Proteomes" id="UP000018144">
    <property type="component" value="Unassembled WGS sequence"/>
</dbReference>
<sequence>MQPPTSSTGGEISFPEALATLDWLHQYPSSMSICYHEHGLHTQGVRYGGGVYQGLRC</sequence>
<dbReference type="EMBL" id="HF936491">
    <property type="protein sequence ID" value="CCX16630.1"/>
    <property type="molecule type" value="Genomic_DNA"/>
</dbReference>
<evidence type="ECO:0000313" key="2">
    <source>
        <dbReference type="Proteomes" id="UP000018144"/>
    </source>
</evidence>
<reference evidence="1 2" key="1">
    <citation type="journal article" date="2013" name="PLoS Genet.">
        <title>The genome and development-dependent transcriptomes of Pyronema confluens: a window into fungal evolution.</title>
        <authorList>
            <person name="Traeger S."/>
            <person name="Altegoer F."/>
            <person name="Freitag M."/>
            <person name="Gabaldon T."/>
            <person name="Kempken F."/>
            <person name="Kumar A."/>
            <person name="Marcet-Houben M."/>
            <person name="Poggeler S."/>
            <person name="Stajich J.E."/>
            <person name="Nowrousian M."/>
        </authorList>
    </citation>
    <scope>NUCLEOTIDE SEQUENCE [LARGE SCALE GENOMIC DNA]</scope>
    <source>
        <strain evidence="2">CBS 100304</strain>
        <tissue evidence="1">Vegetative mycelium</tissue>
    </source>
</reference>
<organism evidence="1 2">
    <name type="scientific">Pyronema omphalodes (strain CBS 100304)</name>
    <name type="common">Pyronema confluens</name>
    <dbReference type="NCBI Taxonomy" id="1076935"/>
    <lineage>
        <taxon>Eukaryota</taxon>
        <taxon>Fungi</taxon>
        <taxon>Dikarya</taxon>
        <taxon>Ascomycota</taxon>
        <taxon>Pezizomycotina</taxon>
        <taxon>Pezizomycetes</taxon>
        <taxon>Pezizales</taxon>
        <taxon>Pyronemataceae</taxon>
        <taxon>Pyronema</taxon>
    </lineage>
</organism>
<keyword evidence="2" id="KW-1185">Reference proteome</keyword>
<dbReference type="AlphaFoldDB" id="U4LPL1"/>